<keyword evidence="13" id="KW-0012">Acyltransferase</keyword>
<evidence type="ECO:0000256" key="6">
    <source>
        <dbReference type="ARBA" id="ARBA00022771"/>
    </source>
</evidence>
<feature type="compositionally biased region" description="Polar residues" evidence="16">
    <location>
        <begin position="1224"/>
        <end position="1234"/>
    </location>
</feature>
<dbReference type="Gene3D" id="3.30.40.10">
    <property type="entry name" value="Zinc/RING finger domain, C3HC4 (zinc finger)"/>
    <property type="match status" value="1"/>
</dbReference>
<dbReference type="SMART" id="SM00291">
    <property type="entry name" value="ZnF_ZZ"/>
    <property type="match status" value="2"/>
</dbReference>
<comment type="caution">
    <text evidence="22">The sequence shown here is derived from an EMBL/GenBank/DDBJ whole genome shotgun (WGS) entry which is preliminary data.</text>
</comment>
<feature type="region of interest" description="Disordered" evidence="16">
    <location>
        <begin position="1485"/>
        <end position="1506"/>
    </location>
</feature>
<dbReference type="Pfam" id="PF09409">
    <property type="entry name" value="PUB"/>
    <property type="match status" value="1"/>
</dbReference>
<keyword evidence="23" id="KW-1185">Reference proteome</keyword>
<keyword evidence="8" id="KW-0156">Chromatin regulator</keyword>
<dbReference type="Proteomes" id="UP001291926">
    <property type="component" value="Unassembled WGS sequence"/>
</dbReference>
<dbReference type="Gene3D" id="1.20.58.2190">
    <property type="match status" value="1"/>
</dbReference>
<feature type="domain" description="WLM" evidence="20">
    <location>
        <begin position="207"/>
        <end position="395"/>
    </location>
</feature>
<dbReference type="InterPro" id="IPR013083">
    <property type="entry name" value="Znf_RING/FYVE/PHD"/>
</dbReference>
<dbReference type="InterPro" id="IPR013178">
    <property type="entry name" value="Histone_AcTrfase_Rtt109/CBP"/>
</dbReference>
<evidence type="ECO:0000256" key="14">
    <source>
        <dbReference type="ARBA" id="ARBA00048017"/>
    </source>
</evidence>
<evidence type="ECO:0000256" key="12">
    <source>
        <dbReference type="ARBA" id="ARBA00023242"/>
    </source>
</evidence>
<evidence type="ECO:0000259" key="19">
    <source>
        <dbReference type="PROSITE" id="PS50135"/>
    </source>
</evidence>
<feature type="compositionally biased region" description="Low complexity" evidence="16">
    <location>
        <begin position="1032"/>
        <end position="1051"/>
    </location>
</feature>
<dbReference type="PROSITE" id="PS50135">
    <property type="entry name" value="ZF_ZZ_2"/>
    <property type="match status" value="1"/>
</dbReference>
<dbReference type="Pfam" id="PF08214">
    <property type="entry name" value="HAT_KAT11"/>
    <property type="match status" value="1"/>
</dbReference>
<evidence type="ECO:0000256" key="9">
    <source>
        <dbReference type="ARBA" id="ARBA00023015"/>
    </source>
</evidence>
<dbReference type="Gene3D" id="1.20.1020.10">
    <property type="entry name" value="TAZ domain"/>
    <property type="match status" value="2"/>
</dbReference>
<dbReference type="Pfam" id="PF08325">
    <property type="entry name" value="WLM"/>
    <property type="match status" value="1"/>
</dbReference>
<dbReference type="SMART" id="SM00580">
    <property type="entry name" value="PUG"/>
    <property type="match status" value="1"/>
</dbReference>
<dbReference type="PROSITE" id="PS51397">
    <property type="entry name" value="WLM"/>
    <property type="match status" value="1"/>
</dbReference>
<evidence type="ECO:0000256" key="2">
    <source>
        <dbReference type="ARBA" id="ARBA00004123"/>
    </source>
</evidence>
<dbReference type="InterPro" id="IPR035898">
    <property type="entry name" value="TAZ_dom_sf"/>
</dbReference>
<evidence type="ECO:0000256" key="7">
    <source>
        <dbReference type="ARBA" id="ARBA00022833"/>
    </source>
</evidence>
<dbReference type="SUPFAM" id="SSF57933">
    <property type="entry name" value="TAZ domain"/>
    <property type="match status" value="2"/>
</dbReference>
<dbReference type="InterPro" id="IPR013536">
    <property type="entry name" value="WLM_dom"/>
</dbReference>
<feature type="signal peptide" evidence="17">
    <location>
        <begin position="1"/>
        <end position="25"/>
    </location>
</feature>
<dbReference type="InterPro" id="IPR011011">
    <property type="entry name" value="Znf_FYVE_PHD"/>
</dbReference>
<evidence type="ECO:0000256" key="5">
    <source>
        <dbReference type="ARBA" id="ARBA00022723"/>
    </source>
</evidence>
<dbReference type="Pfam" id="PF00628">
    <property type="entry name" value="PHD"/>
    <property type="match status" value="1"/>
</dbReference>
<dbReference type="EC" id="2.3.1.48" evidence="3"/>
<evidence type="ECO:0000256" key="15">
    <source>
        <dbReference type="PROSITE-ProRule" id="PRU00228"/>
    </source>
</evidence>
<evidence type="ECO:0000256" key="10">
    <source>
        <dbReference type="ARBA" id="ARBA00023159"/>
    </source>
</evidence>
<dbReference type="InterPro" id="IPR019786">
    <property type="entry name" value="Zinc_finger_PHD-type_CS"/>
</dbReference>
<dbReference type="CDD" id="cd15614">
    <property type="entry name" value="PHD_HAC_like"/>
    <property type="match status" value="1"/>
</dbReference>
<dbReference type="InterPro" id="IPR000197">
    <property type="entry name" value="Znf_TAZ"/>
</dbReference>
<keyword evidence="10" id="KW-0010">Activator</keyword>
<feature type="domain" description="TAZ-type" evidence="18">
    <location>
        <begin position="1233"/>
        <end position="1315"/>
    </location>
</feature>
<dbReference type="SMART" id="SM01250">
    <property type="entry name" value="KAT11"/>
    <property type="match status" value="1"/>
</dbReference>
<feature type="compositionally biased region" description="Polar residues" evidence="16">
    <location>
        <begin position="440"/>
        <end position="454"/>
    </location>
</feature>
<feature type="compositionally biased region" description="Polar residues" evidence="16">
    <location>
        <begin position="728"/>
        <end position="749"/>
    </location>
</feature>
<feature type="region of interest" description="Disordered" evidence="16">
    <location>
        <begin position="1204"/>
        <end position="1234"/>
    </location>
</feature>
<feature type="region of interest" description="Disordered" evidence="16">
    <location>
        <begin position="1126"/>
        <end position="1148"/>
    </location>
</feature>
<feature type="region of interest" description="Disordered" evidence="16">
    <location>
        <begin position="707"/>
        <end position="749"/>
    </location>
</feature>
<keyword evidence="4" id="KW-0808">Transferase</keyword>
<dbReference type="PROSITE" id="PS50134">
    <property type="entry name" value="ZF_TAZ"/>
    <property type="match status" value="2"/>
</dbReference>
<evidence type="ECO:0000256" key="1">
    <source>
        <dbReference type="ARBA" id="ARBA00002581"/>
    </source>
</evidence>
<evidence type="ECO:0000256" key="4">
    <source>
        <dbReference type="ARBA" id="ARBA00022679"/>
    </source>
</evidence>
<dbReference type="Pfam" id="PF00569">
    <property type="entry name" value="ZZ"/>
    <property type="match status" value="1"/>
</dbReference>
<dbReference type="PROSITE" id="PS51727">
    <property type="entry name" value="CBP_P300_HAT"/>
    <property type="match status" value="1"/>
</dbReference>
<protein>
    <recommendedName>
        <fullName evidence="3">histone acetyltransferase</fullName>
        <ecNumber evidence="3">2.3.1.48</ecNumber>
    </recommendedName>
</protein>
<evidence type="ECO:0000256" key="16">
    <source>
        <dbReference type="SAM" id="MobiDB-lite"/>
    </source>
</evidence>
<dbReference type="InterPro" id="IPR031162">
    <property type="entry name" value="CBP_P300_HAT"/>
</dbReference>
<accession>A0ABR0D540</accession>
<keyword evidence="6 15" id="KW-0863">Zinc-finger</keyword>
<comment type="function">
    <text evidence="1">Acetyltransferase enzyme. Acetylates histones, giving a specific tag for transcriptional activation.</text>
</comment>
<dbReference type="SMART" id="SM00551">
    <property type="entry name" value="ZnF_TAZ"/>
    <property type="match status" value="2"/>
</dbReference>
<keyword evidence="12" id="KW-0539">Nucleus</keyword>
<dbReference type="SUPFAM" id="SSF57850">
    <property type="entry name" value="RING/U-box"/>
    <property type="match status" value="2"/>
</dbReference>
<dbReference type="SUPFAM" id="SSF143503">
    <property type="entry name" value="PUG domain-like"/>
    <property type="match status" value="1"/>
</dbReference>
<feature type="domain" description="TAZ-type" evidence="18">
    <location>
        <begin position="2154"/>
        <end position="2238"/>
    </location>
</feature>
<evidence type="ECO:0000256" key="3">
    <source>
        <dbReference type="ARBA" id="ARBA00013184"/>
    </source>
</evidence>
<feature type="region of interest" description="Disordered" evidence="16">
    <location>
        <begin position="431"/>
        <end position="457"/>
    </location>
</feature>
<dbReference type="InterPro" id="IPR000433">
    <property type="entry name" value="Znf_ZZ"/>
</dbReference>
<dbReference type="InterPro" id="IPR018997">
    <property type="entry name" value="PUB_domain"/>
</dbReference>
<feature type="compositionally biased region" description="Low complexity" evidence="16">
    <location>
        <begin position="707"/>
        <end position="717"/>
    </location>
</feature>
<evidence type="ECO:0000256" key="11">
    <source>
        <dbReference type="ARBA" id="ARBA00023163"/>
    </source>
</evidence>
<name>A0ABR0D540_9LAMI</name>
<keyword evidence="11" id="KW-0804">Transcription</keyword>
<comment type="subcellular location">
    <subcellularLocation>
        <location evidence="2">Nucleus</location>
    </subcellularLocation>
</comment>
<dbReference type="Pfam" id="PF02135">
    <property type="entry name" value="zf-TAZ"/>
    <property type="match status" value="2"/>
</dbReference>
<keyword evidence="17" id="KW-0732">Signal</keyword>
<feature type="domain" description="CBP/p300-type HAT" evidence="21">
    <location>
        <begin position="1686"/>
        <end position="2094"/>
    </location>
</feature>
<dbReference type="InterPro" id="IPR036339">
    <property type="entry name" value="PUB-like_dom_sf"/>
</dbReference>
<dbReference type="InterPro" id="IPR043145">
    <property type="entry name" value="Znf_ZZ_sf"/>
</dbReference>
<gene>
    <name evidence="22" type="ORF">RD792_006963</name>
</gene>
<feature type="region of interest" description="Disordered" evidence="16">
    <location>
        <begin position="1028"/>
        <end position="1059"/>
    </location>
</feature>
<sequence>MAKISVVCAFVFLLVCVSLMGPTQGNKIISYGSLNADGIPQEMASHARANITALANTTVGCVPNEPCPKVGQQNMEQQQDSHTCLIKWRGQNFIVEINPSDALKELGEKLLKLTNVRADTLRLLVPIEKSSKMFYPFSDEHSRLSLETTSLLKGKSIRMMGVPEDEVDEILQNAKTDLRIAGFDEEERRLRQRNIDRAYTSRKLPQGTYVFCDFRTLTIPGVELNPPASKALELLHMLASDPGIVAIMNKHRWRVGILTEMAPIGYVGVSPKCILGVNKNQGEEISLRLRTDDLKGFRKYESIKKTLLHELAHMVYSEHDANFYALNSQLNKEAASLDWTKSRGHSLSGAARSQNYDVEFDNNSSGTASQKLGGHAPILPNARSSSVHAAFQRLASTTTTLPGSSEDPPDIEPEVDNAVADLNHLKFRNIQERDQMDSAAPTSTEISSTLTSASGEPDSYYSQIEAVELVPDSGEATRRIQTAEPDPDHPELQIIQDPVTILCGRMQNAIQSLKSEVNTPSESGVVLQTLIKIIRNVIEHPNEMKFKKLRKANATIQRNIVRYKAILLIAAAMHILVLVGFCDEVIFDEFGNKENFLVLKRNDPAWIGNGVVKFEDLFSWFAWLFQCIKVRSAIFTVPVNDAWSLQFLTNRQGQQSQQVSNKKMIDLVKRFEDALFKSAATKEEYLDLGTLRNRLLFLIQRVPLSNQNQQSQHANSSPSIGTMIPTPGLQQQGSSLATHSNSNTIAPSTVNSGSFLPTVNGSSGSVHGAFAGRYQHPSAFSANYGGNNMGTSRGVQRMTSHMIPTPGFNDSNNNDVNNNSNNQSLMNVESANNVGAFEAVESTIVSQPMQQKQQFRVQNSRNLHNLGGPMDGGIRSTLQKKSYGLPNGSLNGGLGMTGNNMSLMNGPGTTDSYLTGTVYGNTPKPMHQPFDQHQRPIIQGDGYGNTQDDASGSGNLYVPVTSVGSMTNSQSLNAVSMQSMPERNSRLMTNQSAMHAQQVTNMKPQTVDHSDRLNFNSQYSVRENIVQPQQPPQFQQQPSHQFQSQQLIQHPAQQKHQSQNQILLKKESFSQSQLSSNMVSEANGDEHPVEGLQSLVSSPFQFSDMQSQFQPNLIEDHSRATQFSHPTAAQGVSSPLTQTSDQMQQTLGSQRLAANSQDALHSQGYSQSQDVFHVSGRHSHDQNVKDNFDQRLTGQDAAELNNLSSEESIVGHSDASRPAEPPKMNNSVCRSNNLTREKQFKNQGRWLLFLRHARRCPSPAGQCLERYCLVAQKLLKHMDRCNLLNCPDPRCRATRTLLDHNQNCRDAKCPVCIPVRNFIQDQLKNIARSNFNSNLPAIVSGSCKSHDTAEIAARTVQKTIPVIAENREDLQPSTKRMKLDHGSQTHAPESESSVALVPAVNEPPLQDAHHVEHHHETHVPMKSEVIEVKMEIPKSVSQLIPKIVEMKKDNFDHTYIKKPEGDSIKSNNPTGFGVQDVIKIEKEMAQAKPESMSVSTETASKSGKPKIKGVSMTELFTPEQVREHISGLRQWVGQSKAKAEKNQSMEHSMSENSCQLCAVEKLTFEPPPTYCTPCGARIKRNAMYYTIGAGETRHFLCIPCYNEARGDTIVVEGTTILKARMEKKKNDEETEEWWVQCDKCEAWQHQICALFNGRRNDGGQAEYTCPNCYIEEVERGERMPLPQSAVLGAKDLPRTILSDHIEQRLFAKLKQERQDRARLHGKSYDEVIHLYLAVPGADSLVVRVVSSVDKKLEVKPRFLEIFQEENFPIEFPYKSKVVLLFQMIEGVEVCLFGMYVQEFGSECQQPNNRRVYLSYLDSVKYFRPEIAYLEYCKMRGFTSCYIWACPPLKGEDYILYCHPEIQKTPKSDKLREWYLAMLRKATKENIVVELINLYDHFFVSTGECKAKVTAARLPYFDGDYWPGAAEDIIFQLQQEEDGKKQHKKGPIKKTITKRALKASGQMYLSGNASKDLMLMHKLGETISPMKEDFIMVHLQHACTHCGTLMVSGNRWVCRQCKKFELCDKFGLRIMNLQIEITGVLDDTKDKDEILESEFFDTRQAFLSLCQGNHYQYDTLRRAKHSSMMVLYHLHNPTAPAFVATCNMCTLDIETGQGWRCETCPEYDLCNACYRKDGGIGHPHKLTNHPSNDRDAQNKEARQLRVTQLRKMLELLVHASQCRAPLCKYPNCRKVKGLFRHGMYCKIRASGGCVLCKKMWYLLQLHSRACKESECNVPRCRDLKEHMRRLQQQSDSRRRAAVMEMMRQRAMEVAGT</sequence>
<feature type="domain" description="ZZ-type" evidence="19">
    <location>
        <begin position="2096"/>
        <end position="2154"/>
    </location>
</feature>
<dbReference type="PROSITE" id="PS01357">
    <property type="entry name" value="ZF_ZZ_1"/>
    <property type="match status" value="1"/>
</dbReference>
<evidence type="ECO:0000259" key="20">
    <source>
        <dbReference type="PROSITE" id="PS51397"/>
    </source>
</evidence>
<keyword evidence="7" id="KW-0862">Zinc</keyword>
<keyword evidence="5" id="KW-0479">Metal-binding</keyword>
<dbReference type="InterPro" id="IPR019787">
    <property type="entry name" value="Znf_PHD-finger"/>
</dbReference>
<evidence type="ECO:0000256" key="13">
    <source>
        <dbReference type="ARBA" id="ARBA00023315"/>
    </source>
</evidence>
<feature type="region of interest" description="Disordered" evidence="16">
    <location>
        <begin position="1367"/>
        <end position="1392"/>
    </location>
</feature>
<evidence type="ECO:0000256" key="17">
    <source>
        <dbReference type="SAM" id="SignalP"/>
    </source>
</evidence>
<evidence type="ECO:0000259" key="21">
    <source>
        <dbReference type="PROSITE" id="PS51727"/>
    </source>
</evidence>
<evidence type="ECO:0000313" key="23">
    <source>
        <dbReference type="Proteomes" id="UP001291926"/>
    </source>
</evidence>
<dbReference type="PROSITE" id="PS01359">
    <property type="entry name" value="ZF_PHD_1"/>
    <property type="match status" value="1"/>
</dbReference>
<comment type="catalytic activity">
    <reaction evidence="14">
        <text>L-lysyl-[protein] + acetyl-CoA = N(6)-acetyl-L-lysyl-[protein] + CoA + H(+)</text>
        <dbReference type="Rhea" id="RHEA:45948"/>
        <dbReference type="Rhea" id="RHEA-COMP:9752"/>
        <dbReference type="Rhea" id="RHEA-COMP:10731"/>
        <dbReference type="ChEBI" id="CHEBI:15378"/>
        <dbReference type="ChEBI" id="CHEBI:29969"/>
        <dbReference type="ChEBI" id="CHEBI:57287"/>
        <dbReference type="ChEBI" id="CHEBI:57288"/>
        <dbReference type="ChEBI" id="CHEBI:61930"/>
        <dbReference type="EC" id="2.3.1.48"/>
    </reaction>
</comment>
<dbReference type="Gene3D" id="3.30.60.90">
    <property type="match status" value="1"/>
</dbReference>
<evidence type="ECO:0000313" key="22">
    <source>
        <dbReference type="EMBL" id="KAK4484384.1"/>
    </source>
</evidence>
<dbReference type="PANTHER" id="PTHR13808">
    <property type="entry name" value="CBP/P300-RELATED"/>
    <property type="match status" value="1"/>
</dbReference>
<evidence type="ECO:0000259" key="18">
    <source>
        <dbReference type="PROSITE" id="PS50134"/>
    </source>
</evidence>
<organism evidence="22 23">
    <name type="scientific">Penstemon davidsonii</name>
    <dbReference type="NCBI Taxonomy" id="160366"/>
    <lineage>
        <taxon>Eukaryota</taxon>
        <taxon>Viridiplantae</taxon>
        <taxon>Streptophyta</taxon>
        <taxon>Embryophyta</taxon>
        <taxon>Tracheophyta</taxon>
        <taxon>Spermatophyta</taxon>
        <taxon>Magnoliopsida</taxon>
        <taxon>eudicotyledons</taxon>
        <taxon>Gunneridae</taxon>
        <taxon>Pentapetalae</taxon>
        <taxon>asterids</taxon>
        <taxon>lamiids</taxon>
        <taxon>Lamiales</taxon>
        <taxon>Plantaginaceae</taxon>
        <taxon>Cheloneae</taxon>
        <taxon>Penstemon</taxon>
    </lineage>
</organism>
<dbReference type="Gene3D" id="3.10.20.90">
    <property type="entry name" value="Phosphatidylinositol 3-kinase Catalytic Subunit, Chain A, domain 1"/>
    <property type="match status" value="1"/>
</dbReference>
<feature type="chain" id="PRO_5045437622" description="histone acetyltransferase" evidence="17">
    <location>
        <begin position="26"/>
        <end position="2271"/>
    </location>
</feature>
<reference evidence="22 23" key="1">
    <citation type="journal article" date="2023" name="bioRxiv">
        <title>Genome report: Whole genome sequence and annotation of Penstemon davidsonii.</title>
        <authorList>
            <person name="Ostevik K.L."/>
            <person name="Alabady M."/>
            <person name="Zhang M."/>
            <person name="Rausher M.D."/>
        </authorList>
    </citation>
    <scope>NUCLEOTIDE SEQUENCE [LARGE SCALE GENOMIC DNA]</scope>
    <source>
        <strain evidence="22">DNT005</strain>
        <tissue evidence="22">Whole leaf</tissue>
    </source>
</reference>
<feature type="compositionally biased region" description="Polar residues" evidence="16">
    <location>
        <begin position="1492"/>
        <end position="1501"/>
    </location>
</feature>
<keyword evidence="9" id="KW-0805">Transcription regulation</keyword>
<evidence type="ECO:0000256" key="8">
    <source>
        <dbReference type="ARBA" id="ARBA00022853"/>
    </source>
</evidence>
<dbReference type="SUPFAM" id="SSF57903">
    <property type="entry name" value="FYVE/PHD zinc finger"/>
    <property type="match status" value="1"/>
</dbReference>
<proteinExistence type="predicted"/>
<dbReference type="EMBL" id="JAYDYQ010002533">
    <property type="protein sequence ID" value="KAK4484384.1"/>
    <property type="molecule type" value="Genomic_DNA"/>
</dbReference>
<dbReference type="PANTHER" id="PTHR13808:SF1">
    <property type="entry name" value="HISTONE ACETYLTRANSFERASE"/>
    <property type="match status" value="1"/>
</dbReference>